<keyword evidence="2 4" id="KW-0833">Ubl conjugation pathway</keyword>
<feature type="active site" description="Glycyl thioester intermediate" evidence="3">
    <location>
        <position position="167"/>
    </location>
</feature>
<comment type="similarity">
    <text evidence="4">Belongs to the ubiquitin-conjugating enzyme family.</text>
</comment>
<feature type="transmembrane region" description="Helical" evidence="6">
    <location>
        <begin position="233"/>
        <end position="254"/>
    </location>
</feature>
<dbReference type="OMA" id="MEWIATI"/>
<feature type="domain" description="UBC core" evidence="7">
    <location>
        <begin position="83"/>
        <end position="229"/>
    </location>
</feature>
<sequence length="284" mass="32401">MSSDKENHTNCSSVPKCDTPKEKEPENNTEVQPVCATEKNEVKQEKDNNQEQIHQQTPQAITETASKDDKSKHKSKKSQQKSGCMKRIQQEFKEMVLNPPTGCSAGPKGDNLMEWIATIDGPSDTPYENGKFFLSVTFPKDYPFNPPKVSFKTRIYHCNIHKNGSICLDILKNQWSPALTISKVLLSVLALLQEPNPHDPFVPDIAQVFLKNRSEHDATAREWTKKYAAKKQIYETLAVIFVFILCCGSFSRFVSEHTFIIFNLRLLLTGHQGSSIFWFSFFFF</sequence>
<dbReference type="Pfam" id="PF00179">
    <property type="entry name" value="UQ_con"/>
    <property type="match status" value="1"/>
</dbReference>
<evidence type="ECO:0000256" key="1">
    <source>
        <dbReference type="ARBA" id="ARBA00022679"/>
    </source>
</evidence>
<evidence type="ECO:0000259" key="7">
    <source>
        <dbReference type="PROSITE" id="PS50127"/>
    </source>
</evidence>
<evidence type="ECO:0000313" key="8">
    <source>
        <dbReference type="EMBL" id="ETO15359.1"/>
    </source>
</evidence>
<keyword evidence="6" id="KW-1133">Transmembrane helix</keyword>
<dbReference type="FunFam" id="3.10.110.10:FF:000002">
    <property type="entry name" value="Ubiquitin-conjugating enzyme E2 D3"/>
    <property type="match status" value="1"/>
</dbReference>
<comment type="caution">
    <text evidence="8">The sequence shown here is derived from an EMBL/GenBank/DDBJ whole genome shotgun (WGS) entry which is preliminary data.</text>
</comment>
<dbReference type="Proteomes" id="UP000023152">
    <property type="component" value="Unassembled WGS sequence"/>
</dbReference>
<evidence type="ECO:0000256" key="5">
    <source>
        <dbReference type="SAM" id="MobiDB-lite"/>
    </source>
</evidence>
<dbReference type="PROSITE" id="PS00183">
    <property type="entry name" value="UBC_1"/>
    <property type="match status" value="1"/>
</dbReference>
<keyword evidence="6" id="KW-0472">Membrane</keyword>
<dbReference type="InterPro" id="IPR016135">
    <property type="entry name" value="UBQ-conjugating_enzyme/RWD"/>
</dbReference>
<feature type="region of interest" description="Disordered" evidence="5">
    <location>
        <begin position="1"/>
        <end position="85"/>
    </location>
</feature>
<keyword evidence="9" id="KW-1185">Reference proteome</keyword>
<dbReference type="GO" id="GO:0005524">
    <property type="term" value="F:ATP binding"/>
    <property type="evidence" value="ECO:0007669"/>
    <property type="project" value="UniProtKB-UniRule"/>
</dbReference>
<dbReference type="Gene3D" id="3.10.110.10">
    <property type="entry name" value="Ubiquitin Conjugating Enzyme"/>
    <property type="match status" value="1"/>
</dbReference>
<dbReference type="PROSITE" id="PS50127">
    <property type="entry name" value="UBC_2"/>
    <property type="match status" value="1"/>
</dbReference>
<keyword evidence="4" id="KW-0067">ATP-binding</keyword>
<gene>
    <name evidence="8" type="ORF">RFI_22004</name>
</gene>
<dbReference type="InterPro" id="IPR023313">
    <property type="entry name" value="UBQ-conjugating_AS"/>
</dbReference>
<evidence type="ECO:0000313" key="9">
    <source>
        <dbReference type="Proteomes" id="UP000023152"/>
    </source>
</evidence>
<dbReference type="SUPFAM" id="SSF54495">
    <property type="entry name" value="UBC-like"/>
    <property type="match status" value="1"/>
</dbReference>
<keyword evidence="4" id="KW-0547">Nucleotide-binding</keyword>
<dbReference type="GO" id="GO:0016740">
    <property type="term" value="F:transferase activity"/>
    <property type="evidence" value="ECO:0007669"/>
    <property type="project" value="UniProtKB-KW"/>
</dbReference>
<dbReference type="EMBL" id="ASPP01019202">
    <property type="protein sequence ID" value="ETO15359.1"/>
    <property type="molecule type" value="Genomic_DNA"/>
</dbReference>
<dbReference type="AlphaFoldDB" id="X6MNF0"/>
<accession>X6MNF0</accession>
<name>X6MNF0_RETFI</name>
<keyword evidence="1" id="KW-0808">Transferase</keyword>
<evidence type="ECO:0000256" key="6">
    <source>
        <dbReference type="SAM" id="Phobius"/>
    </source>
</evidence>
<dbReference type="SMART" id="SM00212">
    <property type="entry name" value="UBCc"/>
    <property type="match status" value="1"/>
</dbReference>
<feature type="compositionally biased region" description="Polar residues" evidence="5">
    <location>
        <begin position="50"/>
        <end position="64"/>
    </location>
</feature>
<organism evidence="8 9">
    <name type="scientific">Reticulomyxa filosa</name>
    <dbReference type="NCBI Taxonomy" id="46433"/>
    <lineage>
        <taxon>Eukaryota</taxon>
        <taxon>Sar</taxon>
        <taxon>Rhizaria</taxon>
        <taxon>Retaria</taxon>
        <taxon>Foraminifera</taxon>
        <taxon>Monothalamids</taxon>
        <taxon>Reticulomyxidae</taxon>
        <taxon>Reticulomyxa</taxon>
    </lineage>
</organism>
<feature type="compositionally biased region" description="Basic and acidic residues" evidence="5">
    <location>
        <begin position="38"/>
        <end position="49"/>
    </location>
</feature>
<evidence type="ECO:0000256" key="4">
    <source>
        <dbReference type="RuleBase" id="RU362109"/>
    </source>
</evidence>
<evidence type="ECO:0000256" key="2">
    <source>
        <dbReference type="ARBA" id="ARBA00022786"/>
    </source>
</evidence>
<protein>
    <recommendedName>
        <fullName evidence="7">UBC core domain-containing protein</fullName>
    </recommendedName>
</protein>
<dbReference type="InterPro" id="IPR000608">
    <property type="entry name" value="UBC"/>
</dbReference>
<dbReference type="OrthoDB" id="7851174at2759"/>
<evidence type="ECO:0000256" key="3">
    <source>
        <dbReference type="PROSITE-ProRule" id="PRU10133"/>
    </source>
</evidence>
<proteinExistence type="inferred from homology"/>
<dbReference type="PANTHER" id="PTHR24068">
    <property type="entry name" value="UBIQUITIN-CONJUGATING ENZYME E2"/>
    <property type="match status" value="1"/>
</dbReference>
<keyword evidence="6" id="KW-0812">Transmembrane</keyword>
<reference evidence="8 9" key="1">
    <citation type="journal article" date="2013" name="Curr. Biol.">
        <title>The Genome of the Foraminiferan Reticulomyxa filosa.</title>
        <authorList>
            <person name="Glockner G."/>
            <person name="Hulsmann N."/>
            <person name="Schleicher M."/>
            <person name="Noegel A.A."/>
            <person name="Eichinger L."/>
            <person name="Gallinger C."/>
            <person name="Pawlowski J."/>
            <person name="Sierra R."/>
            <person name="Euteneuer U."/>
            <person name="Pillet L."/>
            <person name="Moustafa A."/>
            <person name="Platzer M."/>
            <person name="Groth M."/>
            <person name="Szafranski K."/>
            <person name="Schliwa M."/>
        </authorList>
    </citation>
    <scope>NUCLEOTIDE SEQUENCE [LARGE SCALE GENOMIC DNA]</scope>
</reference>